<protein>
    <recommendedName>
        <fullName evidence="6">Ribosomal RNA small subunit methyltransferase G</fullName>
        <ecNumber evidence="6">2.1.1.170</ecNumber>
    </recommendedName>
    <alternativeName>
        <fullName evidence="6">16S rRNA 7-methylguanosine methyltransferase</fullName>
        <shortName evidence="6">16S rRNA m7G methyltransferase</shortName>
    </alternativeName>
</protein>
<proteinExistence type="inferred from homology"/>
<comment type="catalytic activity">
    <reaction evidence="6">
        <text>guanosine(527) in 16S rRNA + S-adenosyl-L-methionine = N(7)-methylguanosine(527) in 16S rRNA + S-adenosyl-L-homocysteine</text>
        <dbReference type="Rhea" id="RHEA:42732"/>
        <dbReference type="Rhea" id="RHEA-COMP:10209"/>
        <dbReference type="Rhea" id="RHEA-COMP:10210"/>
        <dbReference type="ChEBI" id="CHEBI:57856"/>
        <dbReference type="ChEBI" id="CHEBI:59789"/>
        <dbReference type="ChEBI" id="CHEBI:74269"/>
        <dbReference type="ChEBI" id="CHEBI:74480"/>
        <dbReference type="EC" id="2.1.1.170"/>
    </reaction>
</comment>
<feature type="binding site" evidence="6">
    <location>
        <position position="148"/>
    </location>
    <ligand>
        <name>S-adenosyl-L-methionine</name>
        <dbReference type="ChEBI" id="CHEBI:59789"/>
    </ligand>
</feature>
<dbReference type="HOGENOM" id="CLU_065341_2_0_6"/>
<dbReference type="GO" id="GO:0005829">
    <property type="term" value="C:cytosol"/>
    <property type="evidence" value="ECO:0007669"/>
    <property type="project" value="TreeGrafter"/>
</dbReference>
<dbReference type="NCBIfam" id="TIGR00138">
    <property type="entry name" value="rsmG_gidB"/>
    <property type="match status" value="1"/>
</dbReference>
<dbReference type="InterPro" id="IPR003682">
    <property type="entry name" value="rRNA_ssu_MeTfrase_G"/>
</dbReference>
<sequence>MVMNDRVMRYAEHIEQGVQAMGQDIALRSAQRISAYIHLLAKWNRTYNLTAVRNLEDMRVRHVLDALAVRPWIRSAGHLVDVGSGPGIPGILLALADESLAVTLIDSNLKMTRFAEAAVRELAIENVTVLRSRVEEVPASSFDQAISRAFASTADFLRLTCHLVRPGGEWLAMKGRLDEREQQAVADGFICRETIPLSVPSLDAARHLLIYQREAQL</sequence>
<dbReference type="STRING" id="555778.Hneap_2336"/>
<dbReference type="KEGG" id="hna:Hneap_2336"/>
<dbReference type="InterPro" id="IPR029063">
    <property type="entry name" value="SAM-dependent_MTases_sf"/>
</dbReference>
<evidence type="ECO:0000256" key="3">
    <source>
        <dbReference type="ARBA" id="ARBA00022603"/>
    </source>
</evidence>
<keyword evidence="5 6" id="KW-0949">S-adenosyl-L-methionine</keyword>
<dbReference type="Proteomes" id="UP000009102">
    <property type="component" value="Chromosome"/>
</dbReference>
<dbReference type="Pfam" id="PF02527">
    <property type="entry name" value="GidB"/>
    <property type="match status" value="1"/>
</dbReference>
<comment type="similarity">
    <text evidence="6">Belongs to the methyltransferase superfamily. RNA methyltransferase RsmG family.</text>
</comment>
<evidence type="ECO:0000313" key="7">
    <source>
        <dbReference type="EMBL" id="ACX97146.1"/>
    </source>
</evidence>
<organism evidence="7 8">
    <name type="scientific">Halothiobacillus neapolitanus (strain ATCC 23641 / DSM 15147 / CIP 104769 / NCIMB 8539 / c2)</name>
    <name type="common">Thiobacillus neapolitanus</name>
    <dbReference type="NCBI Taxonomy" id="555778"/>
    <lineage>
        <taxon>Bacteria</taxon>
        <taxon>Pseudomonadati</taxon>
        <taxon>Pseudomonadota</taxon>
        <taxon>Gammaproteobacteria</taxon>
        <taxon>Chromatiales</taxon>
        <taxon>Halothiobacillaceae</taxon>
        <taxon>Halothiobacillus</taxon>
    </lineage>
</organism>
<accession>D0KX26</accession>
<dbReference type="SUPFAM" id="SSF53335">
    <property type="entry name" value="S-adenosyl-L-methionine-dependent methyltransferases"/>
    <property type="match status" value="1"/>
</dbReference>
<keyword evidence="4 6" id="KW-0808">Transferase</keyword>
<dbReference type="PANTHER" id="PTHR31760:SF0">
    <property type="entry name" value="S-ADENOSYL-L-METHIONINE-DEPENDENT METHYLTRANSFERASES SUPERFAMILY PROTEIN"/>
    <property type="match status" value="1"/>
</dbReference>
<dbReference type="AlphaFoldDB" id="D0KX26"/>
<dbReference type="Gene3D" id="3.40.50.150">
    <property type="entry name" value="Vaccinia Virus protein VP39"/>
    <property type="match status" value="1"/>
</dbReference>
<evidence type="ECO:0000256" key="6">
    <source>
        <dbReference type="HAMAP-Rule" id="MF_00074"/>
    </source>
</evidence>
<evidence type="ECO:0000313" key="8">
    <source>
        <dbReference type="Proteomes" id="UP000009102"/>
    </source>
</evidence>
<name>D0KX26_HALNC</name>
<keyword evidence="1 6" id="KW-0963">Cytoplasm</keyword>
<dbReference type="PIRSF" id="PIRSF003078">
    <property type="entry name" value="GidB"/>
    <property type="match status" value="1"/>
</dbReference>
<keyword evidence="8" id="KW-1185">Reference proteome</keyword>
<dbReference type="EC" id="2.1.1.170" evidence="6"/>
<feature type="binding site" evidence="6">
    <location>
        <begin position="134"/>
        <end position="135"/>
    </location>
    <ligand>
        <name>S-adenosyl-L-methionine</name>
        <dbReference type="ChEBI" id="CHEBI:59789"/>
    </ligand>
</feature>
<keyword evidence="2 6" id="KW-0698">rRNA processing</keyword>
<dbReference type="CDD" id="cd02440">
    <property type="entry name" value="AdoMet_MTases"/>
    <property type="match status" value="1"/>
</dbReference>
<evidence type="ECO:0000256" key="5">
    <source>
        <dbReference type="ARBA" id="ARBA00022691"/>
    </source>
</evidence>
<dbReference type="GO" id="GO:0070043">
    <property type="term" value="F:rRNA (guanine-N7-)-methyltransferase activity"/>
    <property type="evidence" value="ECO:0007669"/>
    <property type="project" value="UniProtKB-UniRule"/>
</dbReference>
<reference evidence="7 8" key="1">
    <citation type="submission" date="2009-10" db="EMBL/GenBank/DDBJ databases">
        <title>Complete sequence of Halothiobacillus neapolitanus c2.</title>
        <authorList>
            <consortium name="US DOE Joint Genome Institute"/>
            <person name="Lucas S."/>
            <person name="Copeland A."/>
            <person name="Lapidus A."/>
            <person name="Glavina del Rio T."/>
            <person name="Tice H."/>
            <person name="Bruce D."/>
            <person name="Goodwin L."/>
            <person name="Pitluck S."/>
            <person name="Davenport K."/>
            <person name="Brettin T."/>
            <person name="Detter J.C."/>
            <person name="Han C."/>
            <person name="Tapia R."/>
            <person name="Larimer F."/>
            <person name="Land M."/>
            <person name="Hauser L."/>
            <person name="Kyrpides N."/>
            <person name="Mikhailova N."/>
            <person name="Kerfeld C."/>
            <person name="Cannon G."/>
            <person name="Heinhort S."/>
        </authorList>
    </citation>
    <scope>NUCLEOTIDE SEQUENCE [LARGE SCALE GENOMIC DNA]</scope>
    <source>
        <strain evidence="8">ATCC 23641 / c2</strain>
    </source>
</reference>
<evidence type="ECO:0000256" key="4">
    <source>
        <dbReference type="ARBA" id="ARBA00022679"/>
    </source>
</evidence>
<dbReference type="PANTHER" id="PTHR31760">
    <property type="entry name" value="S-ADENOSYL-L-METHIONINE-DEPENDENT METHYLTRANSFERASES SUPERFAMILY PROTEIN"/>
    <property type="match status" value="1"/>
</dbReference>
<comment type="caution">
    <text evidence="6">Lacks conserved residue(s) required for the propagation of feature annotation.</text>
</comment>
<evidence type="ECO:0000256" key="2">
    <source>
        <dbReference type="ARBA" id="ARBA00022552"/>
    </source>
</evidence>
<gene>
    <name evidence="6" type="primary">rsmG</name>
    <name evidence="7" type="ordered locus">Hneap_2336</name>
</gene>
<comment type="function">
    <text evidence="6">Specifically methylates the N7 position of guanine in position 527 of 16S rRNA.</text>
</comment>
<keyword evidence="3 6" id="KW-0489">Methyltransferase</keyword>
<dbReference type="eggNOG" id="COG0357">
    <property type="taxonomic scope" value="Bacteria"/>
</dbReference>
<dbReference type="EMBL" id="CP001801">
    <property type="protein sequence ID" value="ACX97146.1"/>
    <property type="molecule type" value="Genomic_DNA"/>
</dbReference>
<comment type="subcellular location">
    <subcellularLocation>
        <location evidence="6">Cytoplasm</location>
    </subcellularLocation>
</comment>
<feature type="binding site" evidence="6">
    <location>
        <position position="83"/>
    </location>
    <ligand>
        <name>S-adenosyl-L-methionine</name>
        <dbReference type="ChEBI" id="CHEBI:59789"/>
    </ligand>
</feature>
<dbReference type="HAMAP" id="MF_00074">
    <property type="entry name" value="16SrRNA_methyltr_G"/>
    <property type="match status" value="1"/>
</dbReference>
<evidence type="ECO:0000256" key="1">
    <source>
        <dbReference type="ARBA" id="ARBA00022490"/>
    </source>
</evidence>